<dbReference type="PANTHER" id="PTHR43586:SF8">
    <property type="entry name" value="CYSTEINE DESULFURASE 1, CHLOROPLASTIC"/>
    <property type="match status" value="1"/>
</dbReference>
<keyword evidence="11" id="KW-1185">Reference proteome</keyword>
<dbReference type="Proteomes" id="UP000184513">
    <property type="component" value="Unassembled WGS sequence"/>
</dbReference>
<dbReference type="RefSeq" id="WP_073093711.1">
    <property type="nucleotide sequence ID" value="NZ_FRCY01000003.1"/>
</dbReference>
<dbReference type="OrthoDB" id="9804366at2"/>
<dbReference type="Pfam" id="PF00266">
    <property type="entry name" value="Aminotran_5"/>
    <property type="match status" value="1"/>
</dbReference>
<evidence type="ECO:0000256" key="3">
    <source>
        <dbReference type="ARBA" id="ARBA00010447"/>
    </source>
</evidence>
<dbReference type="EC" id="2.8.1.7" evidence="8"/>
<dbReference type="GO" id="GO:0031071">
    <property type="term" value="F:cysteine desulfurase activity"/>
    <property type="evidence" value="ECO:0007669"/>
    <property type="project" value="UniProtKB-UniRule"/>
</dbReference>
<comment type="function">
    <text evidence="2 8">Catalyzes the removal of elemental sulfur and selenium atoms from L-cysteine, L-cystine, L-selenocysteine, and L-selenocystine to produce L-alanine.</text>
</comment>
<evidence type="ECO:0000256" key="1">
    <source>
        <dbReference type="ARBA" id="ARBA00001933"/>
    </source>
</evidence>
<dbReference type="Gene3D" id="3.40.640.10">
    <property type="entry name" value="Type I PLP-dependent aspartate aminotransferase-like (Major domain)"/>
    <property type="match status" value="1"/>
</dbReference>
<comment type="cofactor">
    <cofactor evidence="1 7">
        <name>pyridoxal 5'-phosphate</name>
        <dbReference type="ChEBI" id="CHEBI:597326"/>
    </cofactor>
</comment>
<dbReference type="AlphaFoldDB" id="A0A1M7LGF8"/>
<comment type="catalytic activity">
    <reaction evidence="6 8">
        <text>(sulfur carrier)-H + L-cysteine = (sulfur carrier)-SH + L-alanine</text>
        <dbReference type="Rhea" id="RHEA:43892"/>
        <dbReference type="Rhea" id="RHEA-COMP:14737"/>
        <dbReference type="Rhea" id="RHEA-COMP:14739"/>
        <dbReference type="ChEBI" id="CHEBI:29917"/>
        <dbReference type="ChEBI" id="CHEBI:35235"/>
        <dbReference type="ChEBI" id="CHEBI:57972"/>
        <dbReference type="ChEBI" id="CHEBI:64428"/>
        <dbReference type="EC" id="2.8.1.7"/>
    </reaction>
</comment>
<evidence type="ECO:0000256" key="5">
    <source>
        <dbReference type="ARBA" id="ARBA00022898"/>
    </source>
</evidence>
<dbReference type="InterPro" id="IPR015424">
    <property type="entry name" value="PyrdxlP-dep_Trfase"/>
</dbReference>
<protein>
    <recommendedName>
        <fullName evidence="8">Cysteine desulfurase</fullName>
        <ecNumber evidence="8">2.8.1.7</ecNumber>
    </recommendedName>
</protein>
<keyword evidence="5 8" id="KW-0663">Pyridoxal phosphate</keyword>
<dbReference type="GO" id="GO:0030170">
    <property type="term" value="F:pyridoxal phosphate binding"/>
    <property type="evidence" value="ECO:0007669"/>
    <property type="project" value="UniProtKB-UniRule"/>
</dbReference>
<dbReference type="NCBIfam" id="TIGR01979">
    <property type="entry name" value="sufS"/>
    <property type="match status" value="1"/>
</dbReference>
<keyword evidence="4 8" id="KW-0808">Transferase</keyword>
<dbReference type="InterPro" id="IPR000192">
    <property type="entry name" value="Aminotrans_V_dom"/>
</dbReference>
<dbReference type="Gene3D" id="3.90.1150.10">
    <property type="entry name" value="Aspartate Aminotransferase, domain 1"/>
    <property type="match status" value="1"/>
</dbReference>
<evidence type="ECO:0000256" key="8">
    <source>
        <dbReference type="RuleBase" id="RU004506"/>
    </source>
</evidence>
<dbReference type="STRING" id="388280.SAMN04488057_103275"/>
<comment type="similarity">
    <text evidence="3 8">Belongs to the class-V pyridoxal-phosphate-dependent aminotransferase family. Csd subfamily.</text>
</comment>
<dbReference type="GO" id="GO:0016829">
    <property type="term" value="F:lyase activity"/>
    <property type="evidence" value="ECO:0007669"/>
    <property type="project" value="UniProtKB-KW"/>
</dbReference>
<evidence type="ECO:0000256" key="7">
    <source>
        <dbReference type="RuleBase" id="RU004504"/>
    </source>
</evidence>
<proteinExistence type="inferred from homology"/>
<dbReference type="CDD" id="cd06453">
    <property type="entry name" value="SufS_like"/>
    <property type="match status" value="1"/>
</dbReference>
<dbReference type="InterPro" id="IPR020578">
    <property type="entry name" value="Aminotrans_V_PyrdxlP_BS"/>
</dbReference>
<evidence type="ECO:0000256" key="4">
    <source>
        <dbReference type="ARBA" id="ARBA00022679"/>
    </source>
</evidence>
<accession>A0A1M7LGF8</accession>
<name>A0A1M7LGF8_9BACT</name>
<dbReference type="InterPro" id="IPR010970">
    <property type="entry name" value="Cys_dSase_SufS"/>
</dbReference>
<keyword evidence="10" id="KW-0456">Lyase</keyword>
<dbReference type="SUPFAM" id="SSF53383">
    <property type="entry name" value="PLP-dependent transferases"/>
    <property type="match status" value="1"/>
</dbReference>
<dbReference type="InterPro" id="IPR015422">
    <property type="entry name" value="PyrdxlP-dep_Trfase_small"/>
</dbReference>
<evidence type="ECO:0000313" key="11">
    <source>
        <dbReference type="Proteomes" id="UP000184513"/>
    </source>
</evidence>
<evidence type="ECO:0000259" key="9">
    <source>
        <dbReference type="Pfam" id="PF00266"/>
    </source>
</evidence>
<evidence type="ECO:0000256" key="6">
    <source>
        <dbReference type="ARBA" id="ARBA00050776"/>
    </source>
</evidence>
<feature type="domain" description="Aminotransferase class V" evidence="9">
    <location>
        <begin position="38"/>
        <end position="406"/>
    </location>
</feature>
<reference evidence="10 11" key="1">
    <citation type="submission" date="2016-11" db="EMBL/GenBank/DDBJ databases">
        <authorList>
            <person name="Jaros S."/>
            <person name="Januszkiewicz K."/>
            <person name="Wedrychowicz H."/>
        </authorList>
    </citation>
    <scope>NUCLEOTIDE SEQUENCE [LARGE SCALE GENOMIC DNA]</scope>
    <source>
        <strain evidence="10 11">CGMCC 1.6102</strain>
    </source>
</reference>
<dbReference type="PROSITE" id="PS00595">
    <property type="entry name" value="AA_TRANSFER_CLASS_5"/>
    <property type="match status" value="1"/>
</dbReference>
<dbReference type="InterPro" id="IPR016454">
    <property type="entry name" value="Cysteine_dSase"/>
</dbReference>
<dbReference type="PANTHER" id="PTHR43586">
    <property type="entry name" value="CYSTEINE DESULFURASE"/>
    <property type="match status" value="1"/>
</dbReference>
<sequence>MSDWVEVIDKNRKEIDVKQIRKDFPVLHQEVNGKPLAYFDNAATTQKPAQVIAALEHYYKKDNSNIHRGAHTLASRATENFENTRSSVKEFINAPSREEVIFTKGTTEAINLVASSFGERYIHEGDEIIISTMEHHSNIVPWQLLCERRKAILKVIPIFKNGEMDLEAYKKLLSSKTKLVSVVHASNALGTVNPIREMIDLAHNFGARFLVDGAQSAAHLPVDVQALDCDFLVFSAHKMYGPTGVGVLYGKRSLLEEMPPYQGGGEMISEVRFEKTSFNELPYKFEAGTPNIADVVAFDQAISYINRYGKDKIHSHESALLAYAFQKCVSIRGFEPIGTANEKVSVLSFNLKNIHPFDVGMMLDASGIAVRTGHHCTQPLMNWYGIEGTVRASFAVYNTTEEIDRLYESLVRISKRKN</sequence>
<evidence type="ECO:0000313" key="10">
    <source>
        <dbReference type="EMBL" id="SHM77265.1"/>
    </source>
</evidence>
<dbReference type="InterPro" id="IPR015421">
    <property type="entry name" value="PyrdxlP-dep_Trfase_major"/>
</dbReference>
<dbReference type="EMBL" id="FRCY01000003">
    <property type="protein sequence ID" value="SHM77265.1"/>
    <property type="molecule type" value="Genomic_DNA"/>
</dbReference>
<gene>
    <name evidence="10" type="ORF">SAMN04488057_103275</name>
</gene>
<dbReference type="GO" id="GO:0006534">
    <property type="term" value="P:cysteine metabolic process"/>
    <property type="evidence" value="ECO:0007669"/>
    <property type="project" value="UniProtKB-UniRule"/>
</dbReference>
<organism evidence="10 11">
    <name type="scientific">Cyclobacterium lianum</name>
    <dbReference type="NCBI Taxonomy" id="388280"/>
    <lineage>
        <taxon>Bacteria</taxon>
        <taxon>Pseudomonadati</taxon>
        <taxon>Bacteroidota</taxon>
        <taxon>Cytophagia</taxon>
        <taxon>Cytophagales</taxon>
        <taxon>Cyclobacteriaceae</taxon>
        <taxon>Cyclobacterium</taxon>
    </lineage>
</organism>
<evidence type="ECO:0000256" key="2">
    <source>
        <dbReference type="ARBA" id="ARBA00002824"/>
    </source>
</evidence>
<dbReference type="PIRSF" id="PIRSF005572">
    <property type="entry name" value="NifS"/>
    <property type="match status" value="1"/>
</dbReference>